<organism evidence="2 3">
    <name type="scientific">Candidatus Harrisonbacteria bacterium CG10_big_fil_rev_8_21_14_0_10_49_15</name>
    <dbReference type="NCBI Taxonomy" id="1974587"/>
    <lineage>
        <taxon>Bacteria</taxon>
        <taxon>Candidatus Harrisoniibacteriota</taxon>
    </lineage>
</organism>
<feature type="region of interest" description="Disordered" evidence="1">
    <location>
        <begin position="224"/>
        <end position="243"/>
    </location>
</feature>
<gene>
    <name evidence="2" type="ORF">COU11_00055</name>
</gene>
<evidence type="ECO:0000256" key="1">
    <source>
        <dbReference type="SAM" id="MobiDB-lite"/>
    </source>
</evidence>
<dbReference type="Proteomes" id="UP000229526">
    <property type="component" value="Unassembled WGS sequence"/>
</dbReference>
<name>A0A2H0UM50_9BACT</name>
<proteinExistence type="predicted"/>
<comment type="caution">
    <text evidence="2">The sequence shown here is derived from an EMBL/GenBank/DDBJ whole genome shotgun (WGS) entry which is preliminary data.</text>
</comment>
<evidence type="ECO:0000313" key="3">
    <source>
        <dbReference type="Proteomes" id="UP000229526"/>
    </source>
</evidence>
<dbReference type="EMBL" id="PFBD01000001">
    <property type="protein sequence ID" value="PIR87494.1"/>
    <property type="molecule type" value="Genomic_DNA"/>
</dbReference>
<dbReference type="AlphaFoldDB" id="A0A2H0UM50"/>
<sequence>MRKSRKKAAYLNDLTSRDAKIEELGFGERRSEAETARQMIRPAVYANMHDDLSPEHSGWGWVKLIELAIVLGTTTQDLIRRYGQLADSINASRTPAPRNAIAIQYGIPYETDRGDLSIGHIHEPDELSGYTRERNDSNASLDEVYVPAGFSQRVLAANEADIFAVDAEENDHREGCILGTVRCHRLCGDRDMEMHGYHVPCDIVGSTATGDLYRGKPLWRTESRKGGSMAVRRAHSSDTWMNH</sequence>
<protein>
    <submittedName>
        <fullName evidence="2">Uncharacterized protein</fullName>
    </submittedName>
</protein>
<accession>A0A2H0UM50</accession>
<reference evidence="3" key="1">
    <citation type="submission" date="2017-09" db="EMBL/GenBank/DDBJ databases">
        <title>Depth-based differentiation of microbial function through sediment-hosted aquifers and enrichment of novel symbionts in the deep terrestrial subsurface.</title>
        <authorList>
            <person name="Probst A.J."/>
            <person name="Ladd B."/>
            <person name="Jarett J.K."/>
            <person name="Geller-Mcgrath D.E."/>
            <person name="Sieber C.M.K."/>
            <person name="Emerson J.B."/>
            <person name="Anantharaman K."/>
            <person name="Thomas B.C."/>
            <person name="Malmstrom R."/>
            <person name="Stieglmeier M."/>
            <person name="Klingl A."/>
            <person name="Woyke T."/>
            <person name="Ryan C.M."/>
            <person name="Banfield J.F."/>
        </authorList>
    </citation>
    <scope>NUCLEOTIDE SEQUENCE [LARGE SCALE GENOMIC DNA]</scope>
</reference>
<evidence type="ECO:0000313" key="2">
    <source>
        <dbReference type="EMBL" id="PIR87494.1"/>
    </source>
</evidence>